<dbReference type="CDD" id="cd02696">
    <property type="entry name" value="MurNAc-LAA"/>
    <property type="match status" value="1"/>
</dbReference>
<evidence type="ECO:0000313" key="4">
    <source>
        <dbReference type="Proteomes" id="UP000295773"/>
    </source>
</evidence>
<proteinExistence type="predicted"/>
<keyword evidence="4" id="KW-1185">Reference proteome</keyword>
<dbReference type="AlphaFoldDB" id="A0A4R3SXD5"/>
<dbReference type="EMBL" id="SMBP01000027">
    <property type="protein sequence ID" value="TCU53668.1"/>
    <property type="molecule type" value="Genomic_DNA"/>
</dbReference>
<dbReference type="Proteomes" id="UP000295773">
    <property type="component" value="Unassembled WGS sequence"/>
</dbReference>
<dbReference type="Gene3D" id="3.40.630.40">
    <property type="entry name" value="Zn-dependent exopeptidases"/>
    <property type="match status" value="1"/>
</dbReference>
<dbReference type="GO" id="GO:0030288">
    <property type="term" value="C:outer membrane-bounded periplasmic space"/>
    <property type="evidence" value="ECO:0007669"/>
    <property type="project" value="TreeGrafter"/>
</dbReference>
<dbReference type="PANTHER" id="PTHR30404:SF0">
    <property type="entry name" value="N-ACETYLMURAMOYL-L-ALANINE AMIDASE AMIC"/>
    <property type="match status" value="1"/>
</dbReference>
<dbReference type="GO" id="GO:0008745">
    <property type="term" value="F:N-acetylmuramoyl-L-alanine amidase activity"/>
    <property type="evidence" value="ECO:0007669"/>
    <property type="project" value="InterPro"/>
</dbReference>
<comment type="caution">
    <text evidence="3">The sequence shown here is derived from an EMBL/GenBank/DDBJ whole genome shotgun (WGS) entry which is preliminary data.</text>
</comment>
<dbReference type="InterPro" id="IPR002508">
    <property type="entry name" value="MurNAc-LAA_cat"/>
</dbReference>
<dbReference type="GO" id="GO:0009253">
    <property type="term" value="P:peptidoglycan catabolic process"/>
    <property type="evidence" value="ECO:0007669"/>
    <property type="project" value="InterPro"/>
</dbReference>
<dbReference type="Pfam" id="PF01520">
    <property type="entry name" value="Amidase_3"/>
    <property type="match status" value="1"/>
</dbReference>
<reference evidence="3 4" key="1">
    <citation type="submission" date="2019-03" db="EMBL/GenBank/DDBJ databases">
        <title>Genomic Encyclopedia of Type Strains, Phase IV (KMG-IV): sequencing the most valuable type-strain genomes for metagenomic binning, comparative biology and taxonomic classification.</title>
        <authorList>
            <person name="Goeker M."/>
        </authorList>
    </citation>
    <scope>NUCLEOTIDE SEQUENCE [LARGE SCALE GENOMIC DNA]</scope>
    <source>
        <strain evidence="3 4">DSM 29481</strain>
    </source>
</reference>
<evidence type="ECO:0000313" key="3">
    <source>
        <dbReference type="EMBL" id="TCU53668.1"/>
    </source>
</evidence>
<keyword evidence="1" id="KW-0378">Hydrolase</keyword>
<name>A0A4R3SXD5_9FIRM</name>
<protein>
    <submittedName>
        <fullName evidence="3">N-acetylmuramoyl-L-alanine amidase</fullName>
    </submittedName>
</protein>
<dbReference type="SUPFAM" id="SSF53187">
    <property type="entry name" value="Zn-dependent exopeptidases"/>
    <property type="match status" value="1"/>
</dbReference>
<sequence length="223" mass="24883">MFLGLGLILTLLITSVFHTHLVNVEAEKDRKVLDGVVVVLDAGHGGKDDGARCENEKEQDINLSIVKKLQKQLQTKGAEVILTRDGKYDLASANASNRKREDMKKRMEIINADKVDVFLSVHLNSYPNTSVHGAQAFYQKGNAVSETFAKLIQKHFKVLTQTKMSAKPGDYYLLNNAKKIGSLVECGFLSNPEDRSNLKSPSYQEKVAQCLCDSIVEYFDFLL</sequence>
<dbReference type="PANTHER" id="PTHR30404">
    <property type="entry name" value="N-ACETYLMURAMOYL-L-ALANINE AMIDASE"/>
    <property type="match status" value="1"/>
</dbReference>
<evidence type="ECO:0000256" key="1">
    <source>
        <dbReference type="ARBA" id="ARBA00022801"/>
    </source>
</evidence>
<dbReference type="InterPro" id="IPR050695">
    <property type="entry name" value="N-acetylmuramoyl_amidase_3"/>
</dbReference>
<dbReference type="SMART" id="SM00646">
    <property type="entry name" value="Ami_3"/>
    <property type="match status" value="1"/>
</dbReference>
<feature type="domain" description="MurNAc-LAA" evidence="2">
    <location>
        <begin position="107"/>
        <end position="216"/>
    </location>
</feature>
<organism evidence="3 4">
    <name type="scientific">Longicatena caecimuris</name>
    <dbReference type="NCBI Taxonomy" id="1796635"/>
    <lineage>
        <taxon>Bacteria</taxon>
        <taxon>Bacillati</taxon>
        <taxon>Bacillota</taxon>
        <taxon>Erysipelotrichia</taxon>
        <taxon>Erysipelotrichales</taxon>
        <taxon>Erysipelotrichaceae</taxon>
        <taxon>Longicatena</taxon>
    </lineage>
</organism>
<evidence type="ECO:0000259" key="2">
    <source>
        <dbReference type="SMART" id="SM00646"/>
    </source>
</evidence>
<accession>A0A4R3SXD5</accession>
<gene>
    <name evidence="3" type="ORF">EDD61_1276</name>
</gene>